<evidence type="ECO:0008006" key="2">
    <source>
        <dbReference type="Google" id="ProtNLM"/>
    </source>
</evidence>
<gene>
    <name evidence="1" type="ORF">AVDCRST_MAG29-1639</name>
</gene>
<dbReference type="AlphaFoldDB" id="A0A6J4LU88"/>
<proteinExistence type="predicted"/>
<evidence type="ECO:0000313" key="1">
    <source>
        <dbReference type="EMBL" id="CAA9342057.1"/>
    </source>
</evidence>
<protein>
    <recommendedName>
        <fullName evidence="2">Sulfotransferase domain-containing protein</fullName>
    </recommendedName>
</protein>
<dbReference type="InterPro" id="IPR027417">
    <property type="entry name" value="P-loop_NTPase"/>
</dbReference>
<dbReference type="Gene3D" id="3.40.50.300">
    <property type="entry name" value="P-loop containing nucleotide triphosphate hydrolases"/>
    <property type="match status" value="2"/>
</dbReference>
<name>A0A6J4LU88_9ACTN</name>
<dbReference type="SUPFAM" id="SSF52540">
    <property type="entry name" value="P-loop containing nucleoside triphosphate hydrolases"/>
    <property type="match status" value="2"/>
</dbReference>
<dbReference type="EMBL" id="CADCUG010000104">
    <property type="protein sequence ID" value="CAA9342057.1"/>
    <property type="molecule type" value="Genomic_DNA"/>
</dbReference>
<organism evidence="1">
    <name type="scientific">uncultured Nocardioidaceae bacterium</name>
    <dbReference type="NCBI Taxonomy" id="253824"/>
    <lineage>
        <taxon>Bacteria</taxon>
        <taxon>Bacillati</taxon>
        <taxon>Actinomycetota</taxon>
        <taxon>Actinomycetes</taxon>
        <taxon>Propionibacteriales</taxon>
        <taxon>Nocardioidaceae</taxon>
        <taxon>environmental samples</taxon>
    </lineage>
</organism>
<accession>A0A6J4LU88</accession>
<reference evidence="1" key="1">
    <citation type="submission" date="2020-02" db="EMBL/GenBank/DDBJ databases">
        <authorList>
            <person name="Meier V. D."/>
        </authorList>
    </citation>
    <scope>NUCLEOTIDE SEQUENCE</scope>
    <source>
        <strain evidence="1">AVDCRST_MAG29</strain>
    </source>
</reference>
<sequence>MTAPPAAPARVYLHVGVPKTGTTFVQDVLWRSRSQLAEHGVCYPLEKRTEHFAATMDVRRAAWGGRRNPAWSGTWDRLAETISRSGAHTGVLSSELLAAADREAVARALASFPEHEVHVVVTARDLGRQLTSGWQEQVKHRVSLTLEEFVAVCLGEPDAGHLRMANRFWKLHDLGDVVSRWGSGLPADRLHLVTVPPPGAPRELLWQRFAEVTGVDAALGRMQQAHPNLSLTSAEAEFLRRYNRQHSQDVDQPDYDQVVRVLVAERSLAAGQHRPPGQQPTLPPRFADAVTARAQGMVEALTARGHPVVGDLADLVPDPETLRAAEPTTVDDREVATAGVRAVAGLISELGPLQRRLGARVQTPQAAFRAPTAGWDRRLDAVPRRAGSSQPPPDAPVYLHVGAPKTGTTFLQDTMWQHRSRLADAGVLFARRRYADHFEASLDLRGARKQGVASRATWDGVVADVAAWPGTSVVSHELFAPARQRHIARAMTSLGPERVHLVYSVRDLWGLLGAEWQESTKHGRGMTFADFLTDVLDEGPGGVVGGWFWSVHDAVDVLRRWGHDLPPERVHVLTVPTGGGRPNLLWERFAGLVGIQPDSIDTTSARSNTSLGAQEVAFLREVNSALAGPESLRVPRGDQRRLVKDVLAQDILAGRPGKTRYAPPLELFERVSARAEELVDGLRVAGYDVVGDLAELVPQRPRSAPVQPDETSGAELVDVALDALAGLVARTAELRGSHQGSAKDALPRLAGRLRESGTALGRRLARTVRERRP</sequence>